<reference evidence="5" key="2">
    <citation type="submission" date="2021-03" db="UniProtKB">
        <authorList>
            <consortium name="EnsemblPlants"/>
        </authorList>
    </citation>
    <scope>IDENTIFICATION</scope>
</reference>
<keyword evidence="1" id="KW-0433">Leucine-rich repeat</keyword>
<dbReference type="Gene3D" id="3.40.50.300">
    <property type="entry name" value="P-loop containing nucleotide triphosphate hydrolases"/>
    <property type="match status" value="1"/>
</dbReference>
<dbReference type="InterPro" id="IPR042197">
    <property type="entry name" value="Apaf_helical"/>
</dbReference>
<accession>A0A803LIQ9</accession>
<dbReference type="PANTHER" id="PTHR36766:SF52">
    <property type="entry name" value="LATE BLIGHT RESISTANCE PROTEIN HOMOLOG R1B-8"/>
    <property type="match status" value="1"/>
</dbReference>
<dbReference type="AlphaFoldDB" id="A0A803LIQ9"/>
<dbReference type="Gene3D" id="1.10.8.430">
    <property type="entry name" value="Helical domain of apoptotic protease-activating factors"/>
    <property type="match status" value="1"/>
</dbReference>
<dbReference type="Proteomes" id="UP000596660">
    <property type="component" value="Unplaced"/>
</dbReference>
<dbReference type="OMA" id="CEMLRIS"/>
<dbReference type="GO" id="GO:0006952">
    <property type="term" value="P:defense response"/>
    <property type="evidence" value="ECO:0007669"/>
    <property type="project" value="UniProtKB-KW"/>
</dbReference>
<dbReference type="Pfam" id="PF00931">
    <property type="entry name" value="NB-ARC"/>
    <property type="match status" value="1"/>
</dbReference>
<dbReference type="SUPFAM" id="SSF52540">
    <property type="entry name" value="P-loop containing nucleoside triphosphate hydrolases"/>
    <property type="match status" value="1"/>
</dbReference>
<reference evidence="5" key="1">
    <citation type="journal article" date="2017" name="Nature">
        <title>The genome of Chenopodium quinoa.</title>
        <authorList>
            <person name="Jarvis D.E."/>
            <person name="Ho Y.S."/>
            <person name="Lightfoot D.J."/>
            <person name="Schmoeckel S.M."/>
            <person name="Li B."/>
            <person name="Borm T.J.A."/>
            <person name="Ohyanagi H."/>
            <person name="Mineta K."/>
            <person name="Michell C.T."/>
            <person name="Saber N."/>
            <person name="Kharbatia N.M."/>
            <person name="Rupper R.R."/>
            <person name="Sharp A.R."/>
            <person name="Dally N."/>
            <person name="Boughton B.A."/>
            <person name="Woo Y.H."/>
            <person name="Gao G."/>
            <person name="Schijlen E.G.W.M."/>
            <person name="Guo X."/>
            <person name="Momin A.A."/>
            <person name="Negrao S."/>
            <person name="Al-Babili S."/>
            <person name="Gehring C."/>
            <person name="Roessner U."/>
            <person name="Jung C."/>
            <person name="Murphy K."/>
            <person name="Arold S.T."/>
            <person name="Gojobori T."/>
            <person name="van der Linden C.G."/>
            <person name="van Loo E.N."/>
            <person name="Jellen E.N."/>
            <person name="Maughan P.J."/>
            <person name="Tester M."/>
        </authorList>
    </citation>
    <scope>NUCLEOTIDE SEQUENCE [LARGE SCALE GENOMIC DNA]</scope>
    <source>
        <strain evidence="5">cv. PI 614886</strain>
    </source>
</reference>
<dbReference type="InterPro" id="IPR032675">
    <property type="entry name" value="LRR_dom_sf"/>
</dbReference>
<dbReference type="InterPro" id="IPR056789">
    <property type="entry name" value="LRR_R13L1-DRL21"/>
</dbReference>
<dbReference type="Pfam" id="PF25019">
    <property type="entry name" value="LRR_R13L1-DRL21"/>
    <property type="match status" value="1"/>
</dbReference>
<keyword evidence="2" id="KW-0611">Plant defense</keyword>
<dbReference type="GO" id="GO:0043531">
    <property type="term" value="F:ADP binding"/>
    <property type="evidence" value="ECO:0007669"/>
    <property type="project" value="InterPro"/>
</dbReference>
<proteinExistence type="predicted"/>
<evidence type="ECO:0000313" key="6">
    <source>
        <dbReference type="Proteomes" id="UP000596660"/>
    </source>
</evidence>
<feature type="domain" description="NB-ARC" evidence="3">
    <location>
        <begin position="5"/>
        <end position="90"/>
    </location>
</feature>
<name>A0A803LIQ9_CHEQI</name>
<dbReference type="Gene3D" id="3.80.10.10">
    <property type="entry name" value="Ribonuclease Inhibitor"/>
    <property type="match status" value="1"/>
</dbReference>
<feature type="domain" description="R13L1/DRL21-like LRR repeat region" evidence="4">
    <location>
        <begin position="153"/>
        <end position="286"/>
    </location>
</feature>
<evidence type="ECO:0000259" key="4">
    <source>
        <dbReference type="Pfam" id="PF25019"/>
    </source>
</evidence>
<evidence type="ECO:0000313" key="5">
    <source>
        <dbReference type="EnsemblPlants" id="AUR62013856-RA:cds"/>
    </source>
</evidence>
<evidence type="ECO:0000256" key="2">
    <source>
        <dbReference type="ARBA" id="ARBA00022821"/>
    </source>
</evidence>
<sequence>MDPLQSELQVQLGGKKYFLVLHDCWSADRYKWLDLRKFLILGGRGSRVVVTTRSKMTANIIGSEHNTCELKGLFKEDSWRLFEMTSFGMEHNLIYPLELVDIGEKIIEKCYNAALAIKVVESLLFGQDTSKWRSFQKSVGNEDIYGKQCVGQLEDLKALKNLRGDVDISIYASGLDIKENDSEEGYLKSMEHLKGESLTFKGCHLPEKDYGPAATYHEFVLKIPEPHSNLKSLKLSGFQGMNIPSWGREWTTFFPNIVKINLEYTHNLQILPSLSNLYLLKSLELIRLRNLEFIKDISSISGNAAGLTFFPSLEFLEIMDLSKLKGWWRDEEFIADHVIDSSKSLKPSFPRLSILAINNCCNLTSFPPCPILEQLCLIGLNKTLRIRLGQDDVGLVSSLSNSTLSDTGSSPPKLRHVAFDDMPYFNTIPVERLTSMCIRKALELKCLSEVGELFKRCSSLRKLVFLVASTLGVF</sequence>
<dbReference type="SUPFAM" id="SSF52058">
    <property type="entry name" value="L domain-like"/>
    <property type="match status" value="1"/>
</dbReference>
<keyword evidence="6" id="KW-1185">Reference proteome</keyword>
<dbReference type="PANTHER" id="PTHR36766">
    <property type="entry name" value="PLANT BROAD-SPECTRUM MILDEW RESISTANCE PROTEIN RPW8"/>
    <property type="match status" value="1"/>
</dbReference>
<dbReference type="InterPro" id="IPR002182">
    <property type="entry name" value="NB-ARC"/>
</dbReference>
<evidence type="ECO:0008006" key="7">
    <source>
        <dbReference type="Google" id="ProtNLM"/>
    </source>
</evidence>
<evidence type="ECO:0000259" key="3">
    <source>
        <dbReference type="Pfam" id="PF00931"/>
    </source>
</evidence>
<dbReference type="EnsemblPlants" id="AUR62013856-RA">
    <property type="protein sequence ID" value="AUR62013856-RA:cds"/>
    <property type="gene ID" value="AUR62013856"/>
</dbReference>
<organism evidence="5 6">
    <name type="scientific">Chenopodium quinoa</name>
    <name type="common">Quinoa</name>
    <dbReference type="NCBI Taxonomy" id="63459"/>
    <lineage>
        <taxon>Eukaryota</taxon>
        <taxon>Viridiplantae</taxon>
        <taxon>Streptophyta</taxon>
        <taxon>Embryophyta</taxon>
        <taxon>Tracheophyta</taxon>
        <taxon>Spermatophyta</taxon>
        <taxon>Magnoliopsida</taxon>
        <taxon>eudicotyledons</taxon>
        <taxon>Gunneridae</taxon>
        <taxon>Pentapetalae</taxon>
        <taxon>Caryophyllales</taxon>
        <taxon>Chenopodiaceae</taxon>
        <taxon>Chenopodioideae</taxon>
        <taxon>Atripliceae</taxon>
        <taxon>Chenopodium</taxon>
    </lineage>
</organism>
<dbReference type="InterPro" id="IPR027417">
    <property type="entry name" value="P-loop_NTPase"/>
</dbReference>
<protein>
    <recommendedName>
        <fullName evidence="7">NB-ARC domain-containing protein</fullName>
    </recommendedName>
</protein>
<dbReference type="Gramene" id="AUR62013856-RA">
    <property type="protein sequence ID" value="AUR62013856-RA:cds"/>
    <property type="gene ID" value="AUR62013856"/>
</dbReference>
<evidence type="ECO:0000256" key="1">
    <source>
        <dbReference type="ARBA" id="ARBA00022614"/>
    </source>
</evidence>